<dbReference type="RefSeq" id="WP_023494241.1">
    <property type="nucleotide sequence ID" value="NZ_AYLO01000046.1"/>
</dbReference>
<dbReference type="Gene3D" id="1.10.10.10">
    <property type="entry name" value="Winged helix-like DNA-binding domain superfamily/Winged helix DNA-binding domain"/>
    <property type="match status" value="1"/>
</dbReference>
<keyword evidence="1" id="KW-0472">Membrane</keyword>
<gene>
    <name evidence="2" type="ORF">MGMO_47c00090</name>
</gene>
<evidence type="ECO:0008006" key="4">
    <source>
        <dbReference type="Google" id="ProtNLM"/>
    </source>
</evidence>
<evidence type="ECO:0000256" key="1">
    <source>
        <dbReference type="SAM" id="Phobius"/>
    </source>
</evidence>
<dbReference type="AlphaFoldDB" id="V5C2Q8"/>
<dbReference type="Pfam" id="PF10771">
    <property type="entry name" value="DUF2582"/>
    <property type="match status" value="1"/>
</dbReference>
<keyword evidence="1" id="KW-0812">Transmembrane</keyword>
<dbReference type="InterPro" id="IPR019707">
    <property type="entry name" value="DUF2582"/>
</dbReference>
<evidence type="ECO:0000313" key="2">
    <source>
        <dbReference type="EMBL" id="ESS72742.1"/>
    </source>
</evidence>
<dbReference type="OrthoDB" id="5574224at2"/>
<dbReference type="InterPro" id="IPR036388">
    <property type="entry name" value="WH-like_DNA-bd_sf"/>
</dbReference>
<dbReference type="Proteomes" id="UP000017842">
    <property type="component" value="Unassembled WGS sequence"/>
</dbReference>
<protein>
    <recommendedName>
        <fullName evidence="4">Winged helix-turn-helix domain-containing protein</fullName>
    </recommendedName>
</protein>
<evidence type="ECO:0000313" key="3">
    <source>
        <dbReference type="Proteomes" id="UP000017842"/>
    </source>
</evidence>
<organism evidence="2 3">
    <name type="scientific">Methyloglobulus morosus KoM1</name>
    <dbReference type="NCBI Taxonomy" id="1116472"/>
    <lineage>
        <taxon>Bacteria</taxon>
        <taxon>Pseudomonadati</taxon>
        <taxon>Pseudomonadota</taxon>
        <taxon>Gammaproteobacteria</taxon>
        <taxon>Methylococcales</taxon>
        <taxon>Methylococcaceae</taxon>
        <taxon>Methyloglobulus</taxon>
    </lineage>
</organism>
<comment type="caution">
    <text evidence="2">The sequence shown here is derived from an EMBL/GenBank/DDBJ whole genome shotgun (WGS) entry which is preliminary data.</text>
</comment>
<name>V5C2Q8_9GAMM</name>
<keyword evidence="3" id="KW-1185">Reference proteome</keyword>
<reference evidence="2 3" key="1">
    <citation type="journal article" date="2013" name="Genome Announc.">
        <title>Draft Genome Sequence of the Methanotrophic Gammaproteobacterium Methyloglobulus morosus DSM 22980 Strain KoM1.</title>
        <authorList>
            <person name="Poehlein A."/>
            <person name="Deutzmann J.S."/>
            <person name="Daniel R."/>
            <person name="Simeonova D.D."/>
        </authorList>
    </citation>
    <scope>NUCLEOTIDE SEQUENCE [LARGE SCALE GENOMIC DNA]</scope>
    <source>
        <strain evidence="2 3">KoM1</strain>
    </source>
</reference>
<dbReference type="EMBL" id="AYLO01000046">
    <property type="protein sequence ID" value="ESS72742.1"/>
    <property type="molecule type" value="Genomic_DNA"/>
</dbReference>
<keyword evidence="1" id="KW-1133">Transmembrane helix</keyword>
<proteinExistence type="predicted"/>
<dbReference type="PATRIC" id="fig|1116472.3.peg.1427"/>
<sequence>MTEVLFTASVAFVGYVIYVLVDEQMSPAKNYIVEVRPEPPAKAIKQPIPKPTRARTKPAKARQVTAIILNLSESVGMAAGSIWHYLNEKGPTAVAKLVKELPESNNTLQRSIGWLAQEDKIALETIGRVETISLKG</sequence>
<accession>V5C2Q8</accession>
<feature type="transmembrane region" description="Helical" evidence="1">
    <location>
        <begin position="6"/>
        <end position="21"/>
    </location>
</feature>